<proteinExistence type="predicted"/>
<protein>
    <recommendedName>
        <fullName evidence="3">DUF29 domain-containing protein</fullName>
    </recommendedName>
</protein>
<evidence type="ECO:0008006" key="3">
    <source>
        <dbReference type="Google" id="ProtNLM"/>
    </source>
</evidence>
<dbReference type="Proteomes" id="UP000183104">
    <property type="component" value="Unassembled WGS sequence"/>
</dbReference>
<sequence>MADEDYEKLPPEELYEVDYVRWVREQAQLIQEHGAAIPGVDPETLADEILDLARSQVSQAEDSAEQLIAALIAGPAGRQQGLPRGLLEYWLQLRLDGRWWLKRMLENSPSIRDELEQKMDEINEAGRNQANLLWYRAGLEPPEMAKPQFTLEDLLEDPETSPHWRA</sequence>
<dbReference type="RefSeq" id="WP_054965908.1">
    <property type="nucleotide sequence ID" value="NZ_FMUN01000003.1"/>
</dbReference>
<dbReference type="PANTHER" id="PTHR34235">
    <property type="entry name" value="SLR1203 PROTEIN-RELATED"/>
    <property type="match status" value="1"/>
</dbReference>
<dbReference type="Pfam" id="PF01724">
    <property type="entry name" value="DUF29"/>
    <property type="match status" value="1"/>
</dbReference>
<evidence type="ECO:0000313" key="1">
    <source>
        <dbReference type="EMBL" id="SCY09084.1"/>
    </source>
</evidence>
<dbReference type="EMBL" id="FMUN01000003">
    <property type="protein sequence ID" value="SCY09084.1"/>
    <property type="molecule type" value="Genomic_DNA"/>
</dbReference>
<dbReference type="OrthoDB" id="5769308at2"/>
<organism evidence="1 2">
    <name type="scientific">Thiohalorhabdus denitrificans</name>
    <dbReference type="NCBI Taxonomy" id="381306"/>
    <lineage>
        <taxon>Bacteria</taxon>
        <taxon>Pseudomonadati</taxon>
        <taxon>Pseudomonadota</taxon>
        <taxon>Gammaproteobacteria</taxon>
        <taxon>Thiohalorhabdales</taxon>
        <taxon>Thiohalorhabdaceae</taxon>
        <taxon>Thiohalorhabdus</taxon>
    </lineage>
</organism>
<keyword evidence="2" id="KW-1185">Reference proteome</keyword>
<reference evidence="2" key="1">
    <citation type="submission" date="2016-10" db="EMBL/GenBank/DDBJ databases">
        <authorList>
            <person name="Varghese N."/>
        </authorList>
    </citation>
    <scope>NUCLEOTIDE SEQUENCE [LARGE SCALE GENOMIC DNA]</scope>
    <source>
        <strain evidence="2">HL 19</strain>
    </source>
</reference>
<name>A0A0P9C521_9GAMM</name>
<evidence type="ECO:0000313" key="2">
    <source>
        <dbReference type="Proteomes" id="UP000183104"/>
    </source>
</evidence>
<dbReference type="InterPro" id="IPR002636">
    <property type="entry name" value="DUF29"/>
</dbReference>
<dbReference type="Gene3D" id="1.20.1220.20">
    <property type="entry name" value="Uncharcterised protein PF01724"/>
    <property type="match status" value="1"/>
</dbReference>
<gene>
    <name evidence="1" type="ORF">SAMN05661077_1159</name>
</gene>
<accession>A0A0P9C521</accession>
<dbReference type="AlphaFoldDB" id="A0A0P9C521"/>
<dbReference type="PANTHER" id="PTHR34235:SF4">
    <property type="entry name" value="SLR0291 PROTEIN"/>
    <property type="match status" value="1"/>
</dbReference>